<evidence type="ECO:0000313" key="10">
    <source>
        <dbReference type="Proteomes" id="UP001054837"/>
    </source>
</evidence>
<dbReference type="GO" id="GO:0019432">
    <property type="term" value="P:triglyceride biosynthetic process"/>
    <property type="evidence" value="ECO:0007669"/>
    <property type="project" value="TreeGrafter"/>
</dbReference>
<dbReference type="EC" id="2.3.1.20" evidence="3"/>
<dbReference type="GO" id="GO:0005789">
    <property type="term" value="C:endoplasmic reticulum membrane"/>
    <property type="evidence" value="ECO:0007669"/>
    <property type="project" value="UniProtKB-SubCell"/>
</dbReference>
<keyword evidence="8" id="KW-0472">Membrane</keyword>
<evidence type="ECO:0000256" key="3">
    <source>
        <dbReference type="ARBA" id="ARBA00013244"/>
    </source>
</evidence>
<protein>
    <recommendedName>
        <fullName evidence="3">diacylglycerol O-acyltransferase</fullName>
        <ecNumber evidence="3">2.3.1.20</ecNumber>
    </recommendedName>
</protein>
<comment type="caution">
    <text evidence="9">The sequence shown here is derived from an EMBL/GenBank/DDBJ whole genome shotgun (WGS) entry which is preliminary data.</text>
</comment>
<dbReference type="Proteomes" id="UP001054837">
    <property type="component" value="Unassembled WGS sequence"/>
</dbReference>
<dbReference type="InterPro" id="IPR014371">
    <property type="entry name" value="Oat_ACAT_DAG_ARE"/>
</dbReference>
<evidence type="ECO:0000256" key="2">
    <source>
        <dbReference type="ARBA" id="ARBA00005189"/>
    </source>
</evidence>
<evidence type="ECO:0000256" key="1">
    <source>
        <dbReference type="ARBA" id="ARBA00004477"/>
    </source>
</evidence>
<comment type="pathway">
    <text evidence="2">Lipid metabolism.</text>
</comment>
<keyword evidence="8" id="KW-1133">Transmembrane helix</keyword>
<keyword evidence="5" id="KW-0256">Endoplasmic reticulum</keyword>
<feature type="region of interest" description="Disordered" evidence="7">
    <location>
        <begin position="1"/>
        <end position="38"/>
    </location>
</feature>
<feature type="transmembrane region" description="Helical" evidence="8">
    <location>
        <begin position="135"/>
        <end position="153"/>
    </location>
</feature>
<dbReference type="GO" id="GO:0004144">
    <property type="term" value="F:diacylglycerol O-acyltransferase activity"/>
    <property type="evidence" value="ECO:0007669"/>
    <property type="project" value="UniProtKB-EC"/>
</dbReference>
<evidence type="ECO:0000256" key="7">
    <source>
        <dbReference type="SAM" id="MobiDB-lite"/>
    </source>
</evidence>
<reference evidence="9 10" key="1">
    <citation type="submission" date="2021-06" db="EMBL/GenBank/DDBJ databases">
        <title>Caerostris darwini draft genome.</title>
        <authorList>
            <person name="Kono N."/>
            <person name="Arakawa K."/>
        </authorList>
    </citation>
    <scope>NUCLEOTIDE SEQUENCE [LARGE SCALE GENOMIC DNA]</scope>
</reference>
<evidence type="ECO:0000313" key="9">
    <source>
        <dbReference type="EMBL" id="GIY88052.1"/>
    </source>
</evidence>
<comment type="subcellular location">
    <subcellularLocation>
        <location evidence="1">Endoplasmic reticulum membrane</location>
        <topology evidence="1">Multi-pass membrane protein</topology>
    </subcellularLocation>
</comment>
<dbReference type="PANTHER" id="PTHR10408:SF7">
    <property type="entry name" value="DIACYLGLYCEROL O-ACYLTRANSFERASE 1"/>
    <property type="match status" value="1"/>
</dbReference>
<accession>A0AAV4X035</accession>
<gene>
    <name evidence="9" type="primary">Dgat1</name>
    <name evidence="9" type="ORF">CDAR_516271</name>
</gene>
<dbReference type="AlphaFoldDB" id="A0AAV4X035"/>
<keyword evidence="8" id="KW-0812">Transmembrane</keyword>
<keyword evidence="10" id="KW-1185">Reference proteome</keyword>
<evidence type="ECO:0000256" key="6">
    <source>
        <dbReference type="ARBA" id="ARBA00023315"/>
    </source>
</evidence>
<proteinExistence type="predicted"/>
<name>A0AAV4X035_9ARAC</name>
<evidence type="ECO:0000256" key="8">
    <source>
        <dbReference type="SAM" id="Phobius"/>
    </source>
</evidence>
<dbReference type="PANTHER" id="PTHR10408">
    <property type="entry name" value="STEROL O-ACYLTRANSFERASE"/>
    <property type="match status" value="1"/>
</dbReference>
<evidence type="ECO:0000256" key="5">
    <source>
        <dbReference type="ARBA" id="ARBA00022824"/>
    </source>
</evidence>
<dbReference type="EMBL" id="BPLQ01015437">
    <property type="protein sequence ID" value="GIY88052.1"/>
    <property type="molecule type" value="Genomic_DNA"/>
</dbReference>
<sequence length="154" mass="17110">MEGKDGQGKIRLRRTKSVSVAQVDGASRKEDRLRSVQPDKPVHKCRDSLFSSSSGYTNYRGFLNLCIILLVLSNARLVLENIIKYGILIDPVQWFKLFLNPSQSPSILILTGLFFIPSISLGIEKLLAKGLIGENFGLFCIITLVSAKFCAHLL</sequence>
<keyword evidence="6" id="KW-0012">Acyltransferase</keyword>
<feature type="transmembrane region" description="Helical" evidence="8">
    <location>
        <begin position="106"/>
        <end position="123"/>
    </location>
</feature>
<organism evidence="9 10">
    <name type="scientific">Caerostris darwini</name>
    <dbReference type="NCBI Taxonomy" id="1538125"/>
    <lineage>
        <taxon>Eukaryota</taxon>
        <taxon>Metazoa</taxon>
        <taxon>Ecdysozoa</taxon>
        <taxon>Arthropoda</taxon>
        <taxon>Chelicerata</taxon>
        <taxon>Arachnida</taxon>
        <taxon>Araneae</taxon>
        <taxon>Araneomorphae</taxon>
        <taxon>Entelegynae</taxon>
        <taxon>Araneoidea</taxon>
        <taxon>Araneidae</taxon>
        <taxon>Caerostris</taxon>
    </lineage>
</organism>
<evidence type="ECO:0000256" key="4">
    <source>
        <dbReference type="ARBA" id="ARBA00022679"/>
    </source>
</evidence>
<feature type="transmembrane region" description="Helical" evidence="8">
    <location>
        <begin position="61"/>
        <end position="79"/>
    </location>
</feature>
<keyword evidence="4" id="KW-0808">Transferase</keyword>